<keyword evidence="1 8" id="KW-0132">Cell division</keyword>
<dbReference type="HOGENOM" id="CLU_016890_9_4_6"/>
<dbReference type="eggNOG" id="COG2885">
    <property type="taxonomic scope" value="Bacteria"/>
</dbReference>
<keyword evidence="3 8" id="KW-0472">Membrane</keyword>
<dbReference type="InterPro" id="IPR050330">
    <property type="entry name" value="Bact_OuterMem_StrucFunc"/>
</dbReference>
<keyword evidence="7 8" id="KW-0131">Cell cycle</keyword>
<dbReference type="GO" id="GO:0051301">
    <property type="term" value="P:cell division"/>
    <property type="evidence" value="ECO:0007669"/>
    <property type="project" value="UniProtKB-UniRule"/>
</dbReference>
<feature type="domain" description="OmpA-like" evidence="11">
    <location>
        <begin position="59"/>
        <end position="173"/>
    </location>
</feature>
<dbReference type="Pfam" id="PF00691">
    <property type="entry name" value="OmpA"/>
    <property type="match status" value="1"/>
</dbReference>
<evidence type="ECO:0000259" key="11">
    <source>
        <dbReference type="PROSITE" id="PS51123"/>
    </source>
</evidence>
<evidence type="ECO:0000256" key="10">
    <source>
        <dbReference type="SAM" id="SignalP"/>
    </source>
</evidence>
<protein>
    <recommendedName>
        <fullName evidence="8">Peptidoglycan-associated lipoprotein</fullName>
        <shortName evidence="8">PAL</shortName>
    </recommendedName>
</protein>
<comment type="function">
    <text evidence="8">Part of the Tol-Pal system, which plays a role in outer membrane invagination during cell division and is important for maintaining outer membrane integrity.</text>
</comment>
<feature type="signal peptide" evidence="10">
    <location>
        <begin position="1"/>
        <end position="18"/>
    </location>
</feature>
<dbReference type="STRING" id="395493.BegalDRAFT_1949"/>
<evidence type="ECO:0000256" key="5">
    <source>
        <dbReference type="ARBA" id="ARBA00023237"/>
    </source>
</evidence>
<dbReference type="HAMAP" id="MF_02204">
    <property type="entry name" value="Pal"/>
    <property type="match status" value="1"/>
</dbReference>
<evidence type="ECO:0000313" key="12">
    <source>
        <dbReference type="EMBL" id="EIJ42821.1"/>
    </source>
</evidence>
<dbReference type="PRINTS" id="PR01021">
    <property type="entry name" value="OMPADOMAIN"/>
</dbReference>
<dbReference type="InterPro" id="IPR006690">
    <property type="entry name" value="OMPA-like_CS"/>
</dbReference>
<comment type="similarity">
    <text evidence="8">Belongs to the Pal lipoprotein family.</text>
</comment>
<proteinExistence type="inferred from homology"/>
<feature type="compositionally biased region" description="Polar residues" evidence="9">
    <location>
        <begin position="43"/>
        <end position="60"/>
    </location>
</feature>
<dbReference type="Gene3D" id="3.30.1330.60">
    <property type="entry name" value="OmpA-like domain"/>
    <property type="match status" value="1"/>
</dbReference>
<evidence type="ECO:0000256" key="9">
    <source>
        <dbReference type="SAM" id="MobiDB-lite"/>
    </source>
</evidence>
<keyword evidence="6 8" id="KW-0449">Lipoprotein</keyword>
<feature type="region of interest" description="Disordered" evidence="9">
    <location>
        <begin position="22"/>
        <end position="60"/>
    </location>
</feature>
<evidence type="ECO:0000256" key="6">
    <source>
        <dbReference type="ARBA" id="ARBA00023288"/>
    </source>
</evidence>
<dbReference type="InterPro" id="IPR014169">
    <property type="entry name" value="Pal_lipo_C"/>
</dbReference>
<comment type="subcellular location">
    <subcellularLocation>
        <location evidence="8">Cell outer membrane</location>
        <topology evidence="8">Lipid-anchor</topology>
    </subcellularLocation>
</comment>
<comment type="subunit">
    <text evidence="8">The Tol-Pal system is composed of five core proteins: the inner membrane proteins TolA, TolQ and TolR, the periplasmic protein TolB and the outer membrane protein Pal. They form a network linking the inner and outer membranes and the peptidoglycan layer.</text>
</comment>
<dbReference type="InterPro" id="IPR006664">
    <property type="entry name" value="OMP_bac"/>
</dbReference>
<dbReference type="RefSeq" id="WP_002686075.1">
    <property type="nucleotide sequence ID" value="NZ_JH600070.1"/>
</dbReference>
<evidence type="ECO:0000313" key="13">
    <source>
        <dbReference type="Proteomes" id="UP000005744"/>
    </source>
</evidence>
<sequence length="173" mass="19098">MSKYLRYSAVLLAVLAFAGCSSKGGEKPAEAKPEEMVAPPVRDSSTTGVNQGNVDSNNLSGLTAPADRIVFFDYDRSDIRPEGRNLLEEHARFLSANPTAAVRLEGHADERGSREYNLALGERRAESVKRMLTILGVSADRLTTLSYGEERPLDLGNNESSWQRNRRVELVYP</sequence>
<keyword evidence="4 8" id="KW-0564">Palmitate</keyword>
<dbReference type="NCBIfam" id="TIGR02802">
    <property type="entry name" value="Pal_lipo"/>
    <property type="match status" value="1"/>
</dbReference>
<name>I3CGS8_9GAMM</name>
<keyword evidence="2 8" id="KW-0732">Signal</keyword>
<dbReference type="EMBL" id="JH600070">
    <property type="protein sequence ID" value="EIJ42821.1"/>
    <property type="molecule type" value="Genomic_DNA"/>
</dbReference>
<gene>
    <name evidence="8" type="primary">pal</name>
    <name evidence="12" type="ORF">BegalDRAFT_1949</name>
</gene>
<keyword evidence="13" id="KW-1185">Reference proteome</keyword>
<evidence type="ECO:0000256" key="1">
    <source>
        <dbReference type="ARBA" id="ARBA00022618"/>
    </source>
</evidence>
<dbReference type="CDD" id="cd07185">
    <property type="entry name" value="OmpA_C-like"/>
    <property type="match status" value="1"/>
</dbReference>
<organism evidence="12 13">
    <name type="scientific">Beggiatoa alba B18LD</name>
    <dbReference type="NCBI Taxonomy" id="395493"/>
    <lineage>
        <taxon>Bacteria</taxon>
        <taxon>Pseudomonadati</taxon>
        <taxon>Pseudomonadota</taxon>
        <taxon>Gammaproteobacteria</taxon>
        <taxon>Thiotrichales</taxon>
        <taxon>Thiotrichaceae</taxon>
        <taxon>Beggiatoa</taxon>
    </lineage>
</organism>
<evidence type="ECO:0000256" key="3">
    <source>
        <dbReference type="ARBA" id="ARBA00023136"/>
    </source>
</evidence>
<dbReference type="PROSITE" id="PS01068">
    <property type="entry name" value="OMPA_1"/>
    <property type="match status" value="1"/>
</dbReference>
<evidence type="ECO:0000256" key="7">
    <source>
        <dbReference type="ARBA" id="ARBA00023306"/>
    </source>
</evidence>
<dbReference type="AlphaFoldDB" id="I3CGS8"/>
<dbReference type="SUPFAM" id="SSF103088">
    <property type="entry name" value="OmpA-like"/>
    <property type="match status" value="1"/>
</dbReference>
<dbReference type="PANTHER" id="PTHR30329:SF21">
    <property type="entry name" value="LIPOPROTEIN YIAD-RELATED"/>
    <property type="match status" value="1"/>
</dbReference>
<keyword evidence="5 8" id="KW-0998">Cell outer membrane</keyword>
<evidence type="ECO:0000256" key="2">
    <source>
        <dbReference type="ARBA" id="ARBA00022729"/>
    </source>
</evidence>
<feature type="compositionally biased region" description="Basic and acidic residues" evidence="9">
    <location>
        <begin position="24"/>
        <end position="35"/>
    </location>
</feature>
<dbReference type="PROSITE" id="PS51257">
    <property type="entry name" value="PROKAR_LIPOPROTEIN"/>
    <property type="match status" value="1"/>
</dbReference>
<evidence type="ECO:0000256" key="8">
    <source>
        <dbReference type="HAMAP-Rule" id="MF_02204"/>
    </source>
</evidence>
<dbReference type="Proteomes" id="UP000005744">
    <property type="component" value="Unassembled WGS sequence"/>
</dbReference>
<dbReference type="PROSITE" id="PS51123">
    <property type="entry name" value="OMPA_2"/>
    <property type="match status" value="1"/>
</dbReference>
<evidence type="ECO:0000256" key="4">
    <source>
        <dbReference type="ARBA" id="ARBA00023139"/>
    </source>
</evidence>
<dbReference type="InterPro" id="IPR006665">
    <property type="entry name" value="OmpA-like"/>
</dbReference>
<dbReference type="GO" id="GO:0009279">
    <property type="term" value="C:cell outer membrane"/>
    <property type="evidence" value="ECO:0007669"/>
    <property type="project" value="UniProtKB-SubCell"/>
</dbReference>
<dbReference type="OrthoDB" id="9809164at2"/>
<dbReference type="InterPro" id="IPR039001">
    <property type="entry name" value="Pal"/>
</dbReference>
<reference evidence="12 13" key="1">
    <citation type="submission" date="2011-11" db="EMBL/GenBank/DDBJ databases">
        <title>Improved High-Quality Draft sequence of Beggiatoa alba B18lD.</title>
        <authorList>
            <consortium name="US DOE Joint Genome Institute"/>
            <person name="Lucas S."/>
            <person name="Han J."/>
            <person name="Lapidus A."/>
            <person name="Cheng J.-F."/>
            <person name="Goodwin L."/>
            <person name="Pitluck S."/>
            <person name="Peters L."/>
            <person name="Mikhailova N."/>
            <person name="Held B."/>
            <person name="Detter J.C."/>
            <person name="Han C."/>
            <person name="Tapia R."/>
            <person name="Land M."/>
            <person name="Hauser L."/>
            <person name="Kyrpides N."/>
            <person name="Ivanova N."/>
            <person name="Pagani I."/>
            <person name="Samuel K."/>
            <person name="Teske A."/>
            <person name="Mueller J."/>
            <person name="Woyke T."/>
        </authorList>
    </citation>
    <scope>NUCLEOTIDE SEQUENCE [LARGE SCALE GENOMIC DNA]</scope>
    <source>
        <strain evidence="12 13">B18LD</strain>
    </source>
</reference>
<dbReference type="InterPro" id="IPR036737">
    <property type="entry name" value="OmpA-like_sf"/>
</dbReference>
<dbReference type="PANTHER" id="PTHR30329">
    <property type="entry name" value="STATOR ELEMENT OF FLAGELLAR MOTOR COMPLEX"/>
    <property type="match status" value="1"/>
</dbReference>
<accession>I3CGS8</accession>
<feature type="chain" id="PRO_5003668899" description="Peptidoglycan-associated lipoprotein" evidence="10">
    <location>
        <begin position="19"/>
        <end position="173"/>
    </location>
</feature>